<dbReference type="InterPro" id="IPR051713">
    <property type="entry name" value="T-cell_Activation_Regulation"/>
</dbReference>
<dbReference type="GO" id="GO:0009897">
    <property type="term" value="C:external side of plasma membrane"/>
    <property type="evidence" value="ECO:0007669"/>
    <property type="project" value="TreeGrafter"/>
</dbReference>
<evidence type="ECO:0000256" key="10">
    <source>
        <dbReference type="ARBA" id="ARBA00023319"/>
    </source>
</evidence>
<comment type="subcellular location">
    <subcellularLocation>
        <location evidence="1">Cell membrane</location>
        <topology evidence="1">Single-pass type I membrane protein</topology>
    </subcellularLocation>
</comment>
<keyword evidence="8" id="KW-0675">Receptor</keyword>
<dbReference type="Ensembl" id="ENSMAMT00000015510.2">
    <property type="protein sequence ID" value="ENSMAMP00000015091.2"/>
    <property type="gene ID" value="ENSMAMG00000010242.2"/>
</dbReference>
<evidence type="ECO:0000313" key="13">
    <source>
        <dbReference type="Proteomes" id="UP000261640"/>
    </source>
</evidence>
<dbReference type="AlphaFoldDB" id="A0A3Q3LXT2"/>
<reference evidence="12" key="1">
    <citation type="submission" date="2025-08" db="UniProtKB">
        <authorList>
            <consortium name="Ensembl"/>
        </authorList>
    </citation>
    <scope>IDENTIFICATION</scope>
</reference>
<dbReference type="InterPro" id="IPR036179">
    <property type="entry name" value="Ig-like_dom_sf"/>
</dbReference>
<organism evidence="12 13">
    <name type="scientific">Mastacembelus armatus</name>
    <name type="common">zig-zag eel</name>
    <dbReference type="NCBI Taxonomy" id="205130"/>
    <lineage>
        <taxon>Eukaryota</taxon>
        <taxon>Metazoa</taxon>
        <taxon>Chordata</taxon>
        <taxon>Craniata</taxon>
        <taxon>Vertebrata</taxon>
        <taxon>Euteleostomi</taxon>
        <taxon>Actinopterygii</taxon>
        <taxon>Neopterygii</taxon>
        <taxon>Teleostei</taxon>
        <taxon>Neoteleostei</taxon>
        <taxon>Acanthomorphata</taxon>
        <taxon>Anabantaria</taxon>
        <taxon>Synbranchiformes</taxon>
        <taxon>Mastacembelidae</taxon>
        <taxon>Mastacembelus</taxon>
    </lineage>
</organism>
<evidence type="ECO:0000256" key="5">
    <source>
        <dbReference type="ARBA" id="ARBA00022989"/>
    </source>
</evidence>
<dbReference type="Gene3D" id="2.60.40.10">
    <property type="entry name" value="Immunoglobulins"/>
    <property type="match status" value="2"/>
</dbReference>
<keyword evidence="10" id="KW-0393">Immunoglobulin domain</keyword>
<evidence type="ECO:0000256" key="4">
    <source>
        <dbReference type="ARBA" id="ARBA00022729"/>
    </source>
</evidence>
<dbReference type="GO" id="GO:0042102">
    <property type="term" value="P:positive regulation of T cell proliferation"/>
    <property type="evidence" value="ECO:0007669"/>
    <property type="project" value="TreeGrafter"/>
</dbReference>
<accession>A0A3Q3LXT2</accession>
<keyword evidence="5" id="KW-1133">Transmembrane helix</keyword>
<keyword evidence="9" id="KW-0325">Glycoprotein</keyword>
<keyword evidence="2" id="KW-1003">Cell membrane</keyword>
<evidence type="ECO:0000256" key="8">
    <source>
        <dbReference type="ARBA" id="ARBA00023170"/>
    </source>
</evidence>
<evidence type="ECO:0000313" key="12">
    <source>
        <dbReference type="Ensembl" id="ENSMAMP00000015091.2"/>
    </source>
</evidence>
<sequence length="275" mass="31046">MDQWDRFQTGTSQTCFHYKYFTSYSQRKCVSAAAAAVCPAHVVSVVLSAPQVEVESGAESVQLPFITTADLPEDVTVEWKDWYNRKVHVYQDGSDRPEEQDEIYRNRTEMKEDLLRTGDLSLTLKHPTGRDRNIYTCRVSREGRVLDRTERILKMIQGRHDWKVGEGGRAPMAPWPCSTFDLERSQPPAAVCPAHVVSVVLSVPQVEVESGAESVQLPCRALVNLLQVSTVKWTDKDKRKVHVLTLHTSIMNLTLLVCSTCLLLRTHSCAFILST</sequence>
<reference evidence="12" key="2">
    <citation type="submission" date="2025-09" db="UniProtKB">
        <authorList>
            <consortium name="Ensembl"/>
        </authorList>
    </citation>
    <scope>IDENTIFICATION</scope>
</reference>
<evidence type="ECO:0000256" key="1">
    <source>
        <dbReference type="ARBA" id="ARBA00004251"/>
    </source>
</evidence>
<dbReference type="GO" id="GO:0006955">
    <property type="term" value="P:immune response"/>
    <property type="evidence" value="ECO:0007669"/>
    <property type="project" value="TreeGrafter"/>
</dbReference>
<dbReference type="Proteomes" id="UP000261640">
    <property type="component" value="Unplaced"/>
</dbReference>
<dbReference type="GeneTree" id="ENSGT00940000177038"/>
<dbReference type="InParanoid" id="A0A3Q3LXT2"/>
<dbReference type="GO" id="GO:0031295">
    <property type="term" value="P:T cell costimulation"/>
    <property type="evidence" value="ECO:0007669"/>
    <property type="project" value="TreeGrafter"/>
</dbReference>
<dbReference type="InterPro" id="IPR007110">
    <property type="entry name" value="Ig-like_dom"/>
</dbReference>
<proteinExistence type="predicted"/>
<evidence type="ECO:0000256" key="9">
    <source>
        <dbReference type="ARBA" id="ARBA00023180"/>
    </source>
</evidence>
<keyword evidence="6" id="KW-0472">Membrane</keyword>
<evidence type="ECO:0000256" key="6">
    <source>
        <dbReference type="ARBA" id="ARBA00023136"/>
    </source>
</evidence>
<feature type="domain" description="Ig-like" evidence="11">
    <location>
        <begin position="39"/>
        <end position="154"/>
    </location>
</feature>
<dbReference type="GO" id="GO:0071222">
    <property type="term" value="P:cellular response to lipopolysaccharide"/>
    <property type="evidence" value="ECO:0007669"/>
    <property type="project" value="TreeGrafter"/>
</dbReference>
<dbReference type="InterPro" id="IPR013783">
    <property type="entry name" value="Ig-like_fold"/>
</dbReference>
<dbReference type="GO" id="GO:0007166">
    <property type="term" value="P:cell surface receptor signaling pathway"/>
    <property type="evidence" value="ECO:0007669"/>
    <property type="project" value="TreeGrafter"/>
</dbReference>
<keyword evidence="13" id="KW-1185">Reference proteome</keyword>
<evidence type="ECO:0000259" key="11">
    <source>
        <dbReference type="PROSITE" id="PS50835"/>
    </source>
</evidence>
<dbReference type="GO" id="GO:0042130">
    <property type="term" value="P:negative regulation of T cell proliferation"/>
    <property type="evidence" value="ECO:0007669"/>
    <property type="project" value="TreeGrafter"/>
</dbReference>
<dbReference type="PROSITE" id="PS50835">
    <property type="entry name" value="IG_LIKE"/>
    <property type="match status" value="1"/>
</dbReference>
<keyword evidence="3" id="KW-0812">Transmembrane</keyword>
<evidence type="ECO:0000256" key="3">
    <source>
        <dbReference type="ARBA" id="ARBA00022692"/>
    </source>
</evidence>
<keyword evidence="7" id="KW-1015">Disulfide bond</keyword>
<evidence type="ECO:0000256" key="7">
    <source>
        <dbReference type="ARBA" id="ARBA00023157"/>
    </source>
</evidence>
<dbReference type="PANTHER" id="PTHR25466:SF14">
    <property type="entry name" value="BUTYROPHILIN SUBFAMILY 2 MEMBER A2-LIKE-RELATED"/>
    <property type="match status" value="1"/>
</dbReference>
<evidence type="ECO:0000256" key="2">
    <source>
        <dbReference type="ARBA" id="ARBA00022475"/>
    </source>
</evidence>
<protein>
    <recommendedName>
        <fullName evidence="11">Ig-like domain-containing protein</fullName>
    </recommendedName>
</protein>
<name>A0A3Q3LXT2_9TELE</name>
<dbReference type="SUPFAM" id="SSF48726">
    <property type="entry name" value="Immunoglobulin"/>
    <property type="match status" value="1"/>
</dbReference>
<keyword evidence="4" id="KW-0732">Signal</keyword>
<dbReference type="PANTHER" id="PTHR25466">
    <property type="entry name" value="T-LYMPHOCYTE ACTIVATION ANTIGEN"/>
    <property type="match status" value="1"/>
</dbReference>